<dbReference type="AlphaFoldDB" id="F0ZPT1"/>
<dbReference type="InParanoid" id="F0ZPT1"/>
<sequence length="57" mass="6886">MFMDEVKFQYYNNNHGRSSWAYDTNILLESRIKTNVRKGVVNEIFLGNFLYYVPIYL</sequence>
<dbReference type="RefSeq" id="XP_003289418.1">
    <property type="nucleotide sequence ID" value="XM_003289370.1"/>
</dbReference>
<name>F0ZPT1_DICPU</name>
<dbReference type="KEGG" id="dpp:DICPUDRAFT_153806"/>
<keyword evidence="2" id="KW-1185">Reference proteome</keyword>
<dbReference type="Proteomes" id="UP000001064">
    <property type="component" value="Unassembled WGS sequence"/>
</dbReference>
<dbReference type="GeneID" id="10502456"/>
<gene>
    <name evidence="1" type="ORF">DICPUDRAFT_153806</name>
</gene>
<protein>
    <submittedName>
        <fullName evidence="1">Uncharacterized protein</fullName>
    </submittedName>
</protein>
<reference evidence="2" key="1">
    <citation type="journal article" date="2011" name="Genome Biol.">
        <title>Comparative genomics of the social amoebae Dictyostelium discoideum and Dictyostelium purpureum.</title>
        <authorList>
            <consortium name="US DOE Joint Genome Institute (JGI-PGF)"/>
            <person name="Sucgang R."/>
            <person name="Kuo A."/>
            <person name="Tian X."/>
            <person name="Salerno W."/>
            <person name="Parikh A."/>
            <person name="Feasley C.L."/>
            <person name="Dalin E."/>
            <person name="Tu H."/>
            <person name="Huang E."/>
            <person name="Barry K."/>
            <person name="Lindquist E."/>
            <person name="Shapiro H."/>
            <person name="Bruce D."/>
            <person name="Schmutz J."/>
            <person name="Salamov A."/>
            <person name="Fey P."/>
            <person name="Gaudet P."/>
            <person name="Anjard C."/>
            <person name="Babu M.M."/>
            <person name="Basu S."/>
            <person name="Bushmanova Y."/>
            <person name="van der Wel H."/>
            <person name="Katoh-Kurasawa M."/>
            <person name="Dinh C."/>
            <person name="Coutinho P.M."/>
            <person name="Saito T."/>
            <person name="Elias M."/>
            <person name="Schaap P."/>
            <person name="Kay R.R."/>
            <person name="Henrissat B."/>
            <person name="Eichinger L."/>
            <person name="Rivero F."/>
            <person name="Putnam N.H."/>
            <person name="West C.M."/>
            <person name="Loomis W.F."/>
            <person name="Chisholm R.L."/>
            <person name="Shaulsky G."/>
            <person name="Strassmann J.E."/>
            <person name="Queller D.C."/>
            <person name="Kuspa A."/>
            <person name="Grigoriev I.V."/>
        </authorList>
    </citation>
    <scope>NUCLEOTIDE SEQUENCE [LARGE SCALE GENOMIC DNA]</scope>
    <source>
        <strain evidence="2">QSDP1</strain>
    </source>
</reference>
<dbReference type="VEuPathDB" id="AmoebaDB:DICPUDRAFT_153806"/>
<accession>F0ZPT1</accession>
<evidence type="ECO:0000313" key="2">
    <source>
        <dbReference type="Proteomes" id="UP000001064"/>
    </source>
</evidence>
<proteinExistence type="predicted"/>
<dbReference type="EMBL" id="GL871114">
    <property type="protein sequence ID" value="EGC34054.1"/>
    <property type="molecule type" value="Genomic_DNA"/>
</dbReference>
<evidence type="ECO:0000313" key="1">
    <source>
        <dbReference type="EMBL" id="EGC34054.1"/>
    </source>
</evidence>
<organism evidence="1 2">
    <name type="scientific">Dictyostelium purpureum</name>
    <name type="common">Slime mold</name>
    <dbReference type="NCBI Taxonomy" id="5786"/>
    <lineage>
        <taxon>Eukaryota</taxon>
        <taxon>Amoebozoa</taxon>
        <taxon>Evosea</taxon>
        <taxon>Eumycetozoa</taxon>
        <taxon>Dictyostelia</taxon>
        <taxon>Dictyosteliales</taxon>
        <taxon>Dictyosteliaceae</taxon>
        <taxon>Dictyostelium</taxon>
    </lineage>
</organism>